<keyword evidence="4" id="KW-1015">Disulfide bond</keyword>
<dbReference type="PANTHER" id="PTHR46186:SF2">
    <property type="entry name" value="CYSTATIN"/>
    <property type="match status" value="1"/>
</dbReference>
<evidence type="ECO:0000256" key="4">
    <source>
        <dbReference type="ARBA" id="ARBA00023157"/>
    </source>
</evidence>
<protein>
    <submittedName>
        <fullName evidence="7">Cystatin-C</fullName>
    </submittedName>
</protein>
<keyword evidence="3" id="KW-0789">Thiol protease inhibitor</keyword>
<dbReference type="Proteomes" id="UP000700334">
    <property type="component" value="Unassembled WGS sequence"/>
</dbReference>
<dbReference type="InterPro" id="IPR046350">
    <property type="entry name" value="Cystatin_sf"/>
</dbReference>
<feature type="signal peptide" evidence="5">
    <location>
        <begin position="1"/>
        <end position="26"/>
    </location>
</feature>
<dbReference type="Gene3D" id="3.10.450.10">
    <property type="match status" value="1"/>
</dbReference>
<dbReference type="EMBL" id="JAGFMF010011667">
    <property type="protein sequence ID" value="KAG8516814.1"/>
    <property type="molecule type" value="Genomic_DNA"/>
</dbReference>
<dbReference type="CDD" id="cd00042">
    <property type="entry name" value="CY"/>
    <property type="match status" value="1"/>
</dbReference>
<dbReference type="SMART" id="SM00043">
    <property type="entry name" value="CY"/>
    <property type="match status" value="1"/>
</dbReference>
<feature type="non-terminal residue" evidence="7">
    <location>
        <position position="1"/>
    </location>
</feature>
<dbReference type="GO" id="GO:0005615">
    <property type="term" value="C:extracellular space"/>
    <property type="evidence" value="ECO:0007669"/>
    <property type="project" value="TreeGrafter"/>
</dbReference>
<dbReference type="InterPro" id="IPR000010">
    <property type="entry name" value="Cystatin_dom"/>
</dbReference>
<feature type="chain" id="PRO_5035281929" evidence="5">
    <location>
        <begin position="27"/>
        <end position="118"/>
    </location>
</feature>
<dbReference type="PROSITE" id="PS00287">
    <property type="entry name" value="CYSTATIN"/>
    <property type="match status" value="1"/>
</dbReference>
<comment type="similarity">
    <text evidence="1">Belongs to the cystatin family.</text>
</comment>
<proteinExistence type="inferred from homology"/>
<evidence type="ECO:0000256" key="1">
    <source>
        <dbReference type="ARBA" id="ARBA00009403"/>
    </source>
</evidence>
<dbReference type="PANTHER" id="PTHR46186">
    <property type="entry name" value="CYSTATIN"/>
    <property type="match status" value="1"/>
</dbReference>
<keyword evidence="8" id="KW-1185">Reference proteome</keyword>
<dbReference type="SUPFAM" id="SSF54403">
    <property type="entry name" value="Cystatin/monellin"/>
    <property type="match status" value="1"/>
</dbReference>
<dbReference type="GO" id="GO:0004869">
    <property type="term" value="F:cysteine-type endopeptidase inhibitor activity"/>
    <property type="evidence" value="ECO:0007669"/>
    <property type="project" value="UniProtKB-KW"/>
</dbReference>
<comment type="caution">
    <text evidence="7">The sequence shown here is derived from an EMBL/GenBank/DDBJ whole genome shotgun (WGS) entry which is preliminary data.</text>
</comment>
<name>A0A8J6AU68_GALPY</name>
<organism evidence="7 8">
    <name type="scientific">Galemys pyrenaicus</name>
    <name type="common">Iberian desman</name>
    <name type="synonym">Pyrenean desman</name>
    <dbReference type="NCBI Taxonomy" id="202257"/>
    <lineage>
        <taxon>Eukaryota</taxon>
        <taxon>Metazoa</taxon>
        <taxon>Chordata</taxon>
        <taxon>Craniata</taxon>
        <taxon>Vertebrata</taxon>
        <taxon>Euteleostomi</taxon>
        <taxon>Mammalia</taxon>
        <taxon>Eutheria</taxon>
        <taxon>Laurasiatheria</taxon>
        <taxon>Eulipotyphla</taxon>
        <taxon>Talpidae</taxon>
        <taxon>Galemys</taxon>
    </lineage>
</organism>
<dbReference type="FunFam" id="3.10.450.10:FF:000004">
    <property type="entry name" value="Cystatin C"/>
    <property type="match status" value="1"/>
</dbReference>
<gene>
    <name evidence="7" type="ORF">J0S82_015602</name>
</gene>
<reference evidence="7" key="1">
    <citation type="journal article" date="2021" name="Evol. Appl.">
        <title>The genome of the Pyrenean desman and the effects of bottlenecks and inbreeding on the genomic landscape of an endangered species.</title>
        <authorList>
            <person name="Escoda L."/>
            <person name="Castresana J."/>
        </authorList>
    </citation>
    <scope>NUCLEOTIDE SEQUENCE</scope>
    <source>
        <strain evidence="7">IBE-C5619</strain>
    </source>
</reference>
<keyword evidence="2" id="KW-0646">Protease inhibitor</keyword>
<feature type="domain" description="Cystatin" evidence="6">
    <location>
        <begin position="34"/>
        <end position="118"/>
    </location>
</feature>
<evidence type="ECO:0000313" key="7">
    <source>
        <dbReference type="EMBL" id="KAG8516814.1"/>
    </source>
</evidence>
<dbReference type="GO" id="GO:0005737">
    <property type="term" value="C:cytoplasm"/>
    <property type="evidence" value="ECO:0007669"/>
    <property type="project" value="TreeGrafter"/>
</dbReference>
<evidence type="ECO:0000256" key="2">
    <source>
        <dbReference type="ARBA" id="ARBA00022690"/>
    </source>
</evidence>
<dbReference type="Pfam" id="PF00031">
    <property type="entry name" value="Cystatin"/>
    <property type="match status" value="1"/>
</dbReference>
<dbReference type="OrthoDB" id="1908104at2759"/>
<keyword evidence="5" id="KW-0732">Signal</keyword>
<evidence type="ECO:0000259" key="6">
    <source>
        <dbReference type="SMART" id="SM00043"/>
    </source>
</evidence>
<evidence type="ECO:0000313" key="8">
    <source>
        <dbReference type="Proteomes" id="UP000700334"/>
    </source>
</evidence>
<dbReference type="InterPro" id="IPR018073">
    <property type="entry name" value="Prot_inh_cystat_CS"/>
</dbReference>
<accession>A0A8J6AU68</accession>
<evidence type="ECO:0000256" key="5">
    <source>
        <dbReference type="SAM" id="SignalP"/>
    </source>
</evidence>
<sequence>MAGPLRSPLLLLAVLALALAASPAAGASPGKPPRLVGGLMDADVNEEGVQRALSFAVSEYNKGNNDAFHSRALNVVRARKQVVAGMNYFLDVEMGRTTCTKSQSNLDTCPFHDKRNLR</sequence>
<dbReference type="GO" id="GO:0031982">
    <property type="term" value="C:vesicle"/>
    <property type="evidence" value="ECO:0007669"/>
    <property type="project" value="TreeGrafter"/>
</dbReference>
<dbReference type="AlphaFoldDB" id="A0A8J6AU68"/>
<evidence type="ECO:0000256" key="3">
    <source>
        <dbReference type="ARBA" id="ARBA00022704"/>
    </source>
</evidence>